<sequence length="307" mass="35679">MEKKKNKKKRKRSLRVDMEKFQTIMYIQRPLPRRKFTLDEAFNIAEKKKKNNKSNSEANKFTLTLTKNKSRRKASGFFFFKKTIWNIPCVHGQKMKQVRLKYRKDWKKFGLKKFFIIKGMVMPNTGGKVLTGAVMIIPPAIVTSNFKPVVIIQIQGKKYIHPITRKVLFSLGLRRLFSAVFVKSTEQIMSKLQRVAPYVTYGYPNLESIKELLYKKGHAKIDERKVSLTDSIIGQELGKFGILCMEDMVHQIYNVGPHFKEVVRFIWPFELNKPSDGFKGSKTLFKNGGDAGNREDSINELINKMMN</sequence>
<dbReference type="GO" id="GO:0000463">
    <property type="term" value="P:maturation of LSU-rRNA from tricistronic rRNA transcript (SSU-rRNA, 5.8S rRNA, LSU-rRNA)"/>
    <property type="evidence" value="ECO:0007669"/>
    <property type="project" value="TreeGrafter"/>
</dbReference>
<comment type="similarity">
    <text evidence="1">Belongs to the universal ribosomal protein uL30 family.</text>
</comment>
<keyword evidence="2" id="KW-0689">Ribosomal protein</keyword>
<feature type="domain" description="Large ribosomal subunit protein uL30-like ferredoxin-like fold" evidence="4">
    <location>
        <begin position="150"/>
        <end position="199"/>
    </location>
</feature>
<dbReference type="CDD" id="cd01657">
    <property type="entry name" value="Ribosomal_L7_archeal_euk"/>
    <property type="match status" value="1"/>
</dbReference>
<dbReference type="InterPro" id="IPR036919">
    <property type="entry name" value="Ribo_uL30_ferredoxin-like_sf"/>
</dbReference>
<dbReference type="GO" id="GO:0022625">
    <property type="term" value="C:cytosolic large ribosomal subunit"/>
    <property type="evidence" value="ECO:0007669"/>
    <property type="project" value="TreeGrafter"/>
</dbReference>
<dbReference type="AlphaFoldDB" id="I3STJ3"/>
<evidence type="ECO:0000256" key="2">
    <source>
        <dbReference type="ARBA" id="ARBA00022980"/>
    </source>
</evidence>
<dbReference type="PANTHER" id="PTHR11524:SF36">
    <property type="entry name" value="LARGE RIBOSOMAL SUBUNIT PROTEIN UL30Z"/>
    <property type="match status" value="1"/>
</dbReference>
<accession>I3STJ3</accession>
<evidence type="ECO:0000256" key="1">
    <source>
        <dbReference type="ARBA" id="ARBA00007594"/>
    </source>
</evidence>
<organism evidence="5">
    <name type="scientific">Lotus japonicus</name>
    <name type="common">Lotus corniculatus var. japonicus</name>
    <dbReference type="NCBI Taxonomy" id="34305"/>
    <lineage>
        <taxon>Eukaryota</taxon>
        <taxon>Viridiplantae</taxon>
        <taxon>Streptophyta</taxon>
        <taxon>Embryophyta</taxon>
        <taxon>Tracheophyta</taxon>
        <taxon>Spermatophyta</taxon>
        <taxon>Magnoliopsida</taxon>
        <taxon>eudicotyledons</taxon>
        <taxon>Gunneridae</taxon>
        <taxon>Pentapetalae</taxon>
        <taxon>rosids</taxon>
        <taxon>fabids</taxon>
        <taxon>Fabales</taxon>
        <taxon>Fabaceae</taxon>
        <taxon>Papilionoideae</taxon>
        <taxon>50 kb inversion clade</taxon>
        <taxon>NPAAA clade</taxon>
        <taxon>Hologalegina</taxon>
        <taxon>robinioid clade</taxon>
        <taxon>Loteae</taxon>
        <taxon>Lotus</taxon>
    </lineage>
</organism>
<dbReference type="Pfam" id="PF00327">
    <property type="entry name" value="Ribosomal_L30"/>
    <property type="match status" value="1"/>
</dbReference>
<evidence type="ECO:0000313" key="5">
    <source>
        <dbReference type="EMBL" id="AFK43585.1"/>
    </source>
</evidence>
<dbReference type="PANTHER" id="PTHR11524">
    <property type="entry name" value="60S RIBOSOMAL PROTEIN L7"/>
    <property type="match status" value="1"/>
</dbReference>
<keyword evidence="3" id="KW-0687">Ribonucleoprotein</keyword>
<dbReference type="GO" id="GO:0003735">
    <property type="term" value="F:structural constituent of ribosome"/>
    <property type="evidence" value="ECO:0007669"/>
    <property type="project" value="TreeGrafter"/>
</dbReference>
<dbReference type="Gene3D" id="3.30.1390.20">
    <property type="entry name" value="Ribosomal protein L30, ferredoxin-like fold domain"/>
    <property type="match status" value="1"/>
</dbReference>
<proteinExistence type="evidence at transcript level"/>
<protein>
    <recommendedName>
        <fullName evidence="4">Large ribosomal subunit protein uL30-like ferredoxin-like fold domain-containing protein</fullName>
    </recommendedName>
</protein>
<dbReference type="SUPFAM" id="SSF55129">
    <property type="entry name" value="Ribosomal protein L30p/L7e"/>
    <property type="match status" value="1"/>
</dbReference>
<dbReference type="InterPro" id="IPR016082">
    <property type="entry name" value="Ribosomal_uL30_ferredoxin-like"/>
</dbReference>
<dbReference type="GO" id="GO:0003723">
    <property type="term" value="F:RNA binding"/>
    <property type="evidence" value="ECO:0007669"/>
    <property type="project" value="TreeGrafter"/>
</dbReference>
<reference evidence="5" key="1">
    <citation type="submission" date="2012-05" db="EMBL/GenBank/DDBJ databases">
        <authorList>
            <person name="Krishnakumar V."/>
            <person name="Cheung F."/>
            <person name="Xiao Y."/>
            <person name="Chan A."/>
            <person name="Moskal W.A."/>
            <person name="Town C.D."/>
        </authorList>
    </citation>
    <scope>NUCLEOTIDE SEQUENCE</scope>
</reference>
<evidence type="ECO:0000256" key="3">
    <source>
        <dbReference type="ARBA" id="ARBA00023274"/>
    </source>
</evidence>
<dbReference type="EMBL" id="BT143791">
    <property type="protein sequence ID" value="AFK43585.1"/>
    <property type="molecule type" value="mRNA"/>
</dbReference>
<evidence type="ECO:0000259" key="4">
    <source>
        <dbReference type="Pfam" id="PF00327"/>
    </source>
</evidence>
<dbReference type="InterPro" id="IPR039699">
    <property type="entry name" value="Ribosomal_uL30"/>
</dbReference>
<dbReference type="InterPro" id="IPR035808">
    <property type="entry name" value="Ribosomal_uL30_euk_arc"/>
</dbReference>
<dbReference type="FunFam" id="3.30.1390.20:FF:000004">
    <property type="entry name" value="60S ribosomal protein L7"/>
    <property type="match status" value="1"/>
</dbReference>
<name>I3STJ3_LOTJA</name>